<keyword evidence="7" id="KW-1185">Reference proteome</keyword>
<comment type="similarity">
    <text evidence="4">Belongs to the cyclic nucleotide phosphodiesterase class-III family.</text>
</comment>
<evidence type="ECO:0000259" key="5">
    <source>
        <dbReference type="Pfam" id="PF00149"/>
    </source>
</evidence>
<dbReference type="InterPro" id="IPR029052">
    <property type="entry name" value="Metallo-depent_PP-like"/>
</dbReference>
<dbReference type="Proteomes" id="UP000664303">
    <property type="component" value="Unassembled WGS sequence"/>
</dbReference>
<dbReference type="RefSeq" id="WP_206562492.1">
    <property type="nucleotide sequence ID" value="NZ_JAFKCZ010000022.1"/>
</dbReference>
<dbReference type="PANTHER" id="PTHR42988">
    <property type="entry name" value="PHOSPHOHYDROLASE"/>
    <property type="match status" value="1"/>
</dbReference>
<gene>
    <name evidence="6" type="primary">cpdA</name>
    <name evidence="6" type="ORF">JYP50_20790</name>
</gene>
<dbReference type="EC" id="3.1.4.53" evidence="6"/>
<dbReference type="PANTHER" id="PTHR42988:SF2">
    <property type="entry name" value="CYCLIC NUCLEOTIDE PHOSPHODIESTERASE CBUA0032-RELATED"/>
    <property type="match status" value="1"/>
</dbReference>
<dbReference type="CDD" id="cd07402">
    <property type="entry name" value="MPP_GpdQ"/>
    <property type="match status" value="1"/>
</dbReference>
<name>A0A939DKF2_9GAMM</name>
<reference evidence="6" key="1">
    <citation type="submission" date="2021-02" db="EMBL/GenBank/DDBJ databases">
        <title>PHA producing bacteria isolated from coastal sediment in Guangdong, Shenzhen.</title>
        <authorList>
            <person name="Zheng W."/>
            <person name="Yu S."/>
            <person name="Huang Y."/>
        </authorList>
    </citation>
    <scope>NUCLEOTIDE SEQUENCE</scope>
    <source>
        <strain evidence="6">TN14-10</strain>
    </source>
</reference>
<sequence>MPELSRQRLEIAHTGPVVRILQLTDCHLDGQPGGRLLGMDTDHSLRAVIDQARRDIGEADLVLATGDLADGGAPAAYSRLRGYLDALCPRQFWLPGNHDDRGAMAAQAGGAELLPFELRIGGWQILLLDSQIPGEIGGELGAEQLAMLDRALGEAASEGLHSLVCLHHQPVPIGCAWLDEQRVRDADQLFRVLEGRPGVRALLWGHIHQEVDRMRGDLRLLATPSTCVQFAPGSEDFQADDRPPGYRWLNLHADGRLETGVSRVRGVTFELNLHQRGYLSK</sequence>
<feature type="domain" description="Calcineurin-like phosphoesterase" evidence="5">
    <location>
        <begin position="19"/>
        <end position="209"/>
    </location>
</feature>
<evidence type="ECO:0000313" key="7">
    <source>
        <dbReference type="Proteomes" id="UP000664303"/>
    </source>
</evidence>
<proteinExistence type="inferred from homology"/>
<dbReference type="GO" id="GO:0004115">
    <property type="term" value="F:3',5'-cyclic-AMP phosphodiesterase activity"/>
    <property type="evidence" value="ECO:0007669"/>
    <property type="project" value="UniProtKB-EC"/>
</dbReference>
<dbReference type="GO" id="GO:0046872">
    <property type="term" value="F:metal ion binding"/>
    <property type="evidence" value="ECO:0007669"/>
    <property type="project" value="UniProtKB-KW"/>
</dbReference>
<evidence type="ECO:0000256" key="1">
    <source>
        <dbReference type="ARBA" id="ARBA00022723"/>
    </source>
</evidence>
<organism evidence="6 7">
    <name type="scientific">Parahaliea mediterranea</name>
    <dbReference type="NCBI Taxonomy" id="651086"/>
    <lineage>
        <taxon>Bacteria</taxon>
        <taxon>Pseudomonadati</taxon>
        <taxon>Pseudomonadota</taxon>
        <taxon>Gammaproteobacteria</taxon>
        <taxon>Cellvibrionales</taxon>
        <taxon>Halieaceae</taxon>
        <taxon>Parahaliea</taxon>
    </lineage>
</organism>
<accession>A0A939DKF2</accession>
<evidence type="ECO:0000313" key="6">
    <source>
        <dbReference type="EMBL" id="MBN7799047.1"/>
    </source>
</evidence>
<evidence type="ECO:0000256" key="2">
    <source>
        <dbReference type="ARBA" id="ARBA00022801"/>
    </source>
</evidence>
<evidence type="ECO:0000256" key="3">
    <source>
        <dbReference type="ARBA" id="ARBA00023004"/>
    </source>
</evidence>
<dbReference type="InterPro" id="IPR050884">
    <property type="entry name" value="CNP_phosphodiesterase-III"/>
</dbReference>
<keyword evidence="3" id="KW-0408">Iron</keyword>
<keyword evidence="2 6" id="KW-0378">Hydrolase</keyword>
<evidence type="ECO:0000256" key="4">
    <source>
        <dbReference type="ARBA" id="ARBA00025742"/>
    </source>
</evidence>
<dbReference type="NCBIfam" id="NF008359">
    <property type="entry name" value="PRK11148.1"/>
    <property type="match status" value="1"/>
</dbReference>
<keyword evidence="1" id="KW-0479">Metal-binding</keyword>
<dbReference type="EMBL" id="JAFKCZ010000022">
    <property type="protein sequence ID" value="MBN7799047.1"/>
    <property type="molecule type" value="Genomic_DNA"/>
</dbReference>
<protein>
    <submittedName>
        <fullName evidence="6">3',5'-cyclic-AMP phosphodiesterase</fullName>
        <ecNumber evidence="6">3.1.4.53</ecNumber>
    </submittedName>
</protein>
<dbReference type="Gene3D" id="3.60.21.10">
    <property type="match status" value="1"/>
</dbReference>
<dbReference type="Pfam" id="PF00149">
    <property type="entry name" value="Metallophos"/>
    <property type="match status" value="1"/>
</dbReference>
<dbReference type="AlphaFoldDB" id="A0A939DKF2"/>
<comment type="caution">
    <text evidence="6">The sequence shown here is derived from an EMBL/GenBank/DDBJ whole genome shotgun (WGS) entry which is preliminary data.</text>
</comment>
<dbReference type="SUPFAM" id="SSF56300">
    <property type="entry name" value="Metallo-dependent phosphatases"/>
    <property type="match status" value="1"/>
</dbReference>
<dbReference type="InterPro" id="IPR026575">
    <property type="entry name" value="GpdQ/CpdA-like"/>
</dbReference>
<dbReference type="InterPro" id="IPR004843">
    <property type="entry name" value="Calcineurin-like_PHP"/>
</dbReference>